<dbReference type="AlphaFoldDB" id="A0A9D4U2A4"/>
<evidence type="ECO:0000313" key="2">
    <source>
        <dbReference type="Proteomes" id="UP000886520"/>
    </source>
</evidence>
<protein>
    <submittedName>
        <fullName evidence="1">Uncharacterized protein</fullName>
    </submittedName>
</protein>
<comment type="caution">
    <text evidence="1">The sequence shown here is derived from an EMBL/GenBank/DDBJ whole genome shotgun (WGS) entry which is preliminary data.</text>
</comment>
<accession>A0A9D4U2A4</accession>
<reference evidence="1" key="1">
    <citation type="submission" date="2021-01" db="EMBL/GenBank/DDBJ databases">
        <title>Adiantum capillus-veneris genome.</title>
        <authorList>
            <person name="Fang Y."/>
            <person name="Liao Q."/>
        </authorList>
    </citation>
    <scope>NUCLEOTIDE SEQUENCE</scope>
    <source>
        <strain evidence="1">H3</strain>
        <tissue evidence="1">Leaf</tissue>
    </source>
</reference>
<dbReference type="EMBL" id="JABFUD020000024">
    <property type="protein sequence ID" value="KAI5060017.1"/>
    <property type="molecule type" value="Genomic_DNA"/>
</dbReference>
<name>A0A9D4U2A4_ADICA</name>
<sequence>MVELREARLEIEDDPPITVELLTDMVNGEGIGESKTLAGLGAMQDKIGGAVGGILNGGGVLLQGNTEGIVLHQGHGLNPASLDLLPSHHSRTHFRGLCGNPYPRPNGPDRAKQGMANVWEIMQFSNLSKGKSIRRCESGGVGDGTRRFSL</sequence>
<organism evidence="1 2">
    <name type="scientific">Adiantum capillus-veneris</name>
    <name type="common">Maidenhair fern</name>
    <dbReference type="NCBI Taxonomy" id="13818"/>
    <lineage>
        <taxon>Eukaryota</taxon>
        <taxon>Viridiplantae</taxon>
        <taxon>Streptophyta</taxon>
        <taxon>Embryophyta</taxon>
        <taxon>Tracheophyta</taxon>
        <taxon>Polypodiopsida</taxon>
        <taxon>Polypodiidae</taxon>
        <taxon>Polypodiales</taxon>
        <taxon>Pteridineae</taxon>
        <taxon>Pteridaceae</taxon>
        <taxon>Vittarioideae</taxon>
        <taxon>Adiantum</taxon>
    </lineage>
</organism>
<keyword evidence="2" id="KW-1185">Reference proteome</keyword>
<proteinExistence type="predicted"/>
<gene>
    <name evidence="1" type="ORF">GOP47_0024437</name>
</gene>
<evidence type="ECO:0000313" key="1">
    <source>
        <dbReference type="EMBL" id="KAI5060017.1"/>
    </source>
</evidence>
<dbReference type="Proteomes" id="UP000886520">
    <property type="component" value="Chromosome 24"/>
</dbReference>